<evidence type="ECO:0000313" key="1">
    <source>
        <dbReference type="EMBL" id="VAW78159.1"/>
    </source>
</evidence>
<gene>
    <name evidence="1" type="ORF">MNBD_GAMMA15-1187</name>
</gene>
<proteinExistence type="predicted"/>
<organism evidence="1">
    <name type="scientific">hydrothermal vent metagenome</name>
    <dbReference type="NCBI Taxonomy" id="652676"/>
    <lineage>
        <taxon>unclassified sequences</taxon>
        <taxon>metagenomes</taxon>
        <taxon>ecological metagenomes</taxon>
    </lineage>
</organism>
<name>A0A3B0YV17_9ZZZZ</name>
<protein>
    <submittedName>
        <fullName evidence="1">Uncharacterized protein</fullName>
    </submittedName>
</protein>
<dbReference type="AlphaFoldDB" id="A0A3B0YV17"/>
<accession>A0A3B0YV17</accession>
<reference evidence="1" key="1">
    <citation type="submission" date="2018-06" db="EMBL/GenBank/DDBJ databases">
        <authorList>
            <person name="Zhirakovskaya E."/>
        </authorList>
    </citation>
    <scope>NUCLEOTIDE SEQUENCE</scope>
</reference>
<sequence length="372" mass="39799">MRNTHLSPSAGKQRGAALLIFVIALVMAASYALLKKVNQVPSDASRDTYSMQQLKIARDALRGYALHGLDPVTATVQPGRLPCPDYGTSGNLDGISDPCIIVGTYVRPGRLPWRTLGLAELRDGDNEPLWYVPDIQFNGSVAINSSSDVTTLRVNASVDDIIAIVLSPGAVLASQSRPSGNLVAQLDPARYFEDINSLAATNYVTAPASISTPFNDRLLTIRLNRFMPKLEKRVLRELANLLGSPPYPAPAPIGSETCDISPPIDQEGLVPTICATATLPTFPSWFNDINAWQTLIWYAVASSGTLTVEPSSVSTQALLFSPGAQLTGQNRTPVINSASDLLDDGVNTDGNTTYLEPINSATNNDQLLILGP</sequence>
<dbReference type="EMBL" id="UOFN01000090">
    <property type="protein sequence ID" value="VAW78159.1"/>
    <property type="molecule type" value="Genomic_DNA"/>
</dbReference>